<evidence type="ECO:0000313" key="11">
    <source>
        <dbReference type="EMBL" id="UNP28469.1"/>
    </source>
</evidence>
<dbReference type="InterPro" id="IPR014168">
    <property type="entry name" value="Tol-Pal_TolR"/>
</dbReference>
<evidence type="ECO:0000256" key="7">
    <source>
        <dbReference type="ARBA" id="ARBA00022989"/>
    </source>
</evidence>
<dbReference type="HAMAP" id="MF_02203">
    <property type="entry name" value="TolR"/>
    <property type="match status" value="1"/>
</dbReference>
<dbReference type="PANTHER" id="PTHR30558">
    <property type="entry name" value="EXBD MEMBRANE COMPONENT OF PMF-DRIVEN MACROMOLECULE IMPORT SYSTEM"/>
    <property type="match status" value="1"/>
</dbReference>
<evidence type="ECO:0000256" key="10">
    <source>
        <dbReference type="HAMAP-Rule" id="MF_02203"/>
    </source>
</evidence>
<dbReference type="EMBL" id="CP093547">
    <property type="protein sequence ID" value="UNP28469.1"/>
    <property type="molecule type" value="Genomic_DNA"/>
</dbReference>
<organism evidence="11 12">
    <name type="scientific">Lysobacter gummosus</name>
    <dbReference type="NCBI Taxonomy" id="262324"/>
    <lineage>
        <taxon>Bacteria</taxon>
        <taxon>Pseudomonadati</taxon>
        <taxon>Pseudomonadota</taxon>
        <taxon>Gammaproteobacteria</taxon>
        <taxon>Lysobacterales</taxon>
        <taxon>Lysobacteraceae</taxon>
        <taxon>Lysobacter</taxon>
    </lineage>
</organism>
<accession>A0ABY3X7A9</accession>
<evidence type="ECO:0000256" key="2">
    <source>
        <dbReference type="ARBA" id="ARBA00005811"/>
    </source>
</evidence>
<evidence type="ECO:0000256" key="1">
    <source>
        <dbReference type="ARBA" id="ARBA00004162"/>
    </source>
</evidence>
<keyword evidence="4 10" id="KW-0997">Cell inner membrane</keyword>
<keyword evidence="9 10" id="KW-0131">Cell cycle</keyword>
<gene>
    <name evidence="10 11" type="primary">tolR</name>
    <name evidence="11" type="ORF">MOV92_18500</name>
</gene>
<evidence type="ECO:0000256" key="4">
    <source>
        <dbReference type="ARBA" id="ARBA00022519"/>
    </source>
</evidence>
<dbReference type="Gene3D" id="3.30.420.270">
    <property type="match status" value="1"/>
</dbReference>
<keyword evidence="12" id="KW-1185">Reference proteome</keyword>
<dbReference type="RefSeq" id="WP_057944045.1">
    <property type="nucleotide sequence ID" value="NZ_CP011131.1"/>
</dbReference>
<dbReference type="Proteomes" id="UP000829194">
    <property type="component" value="Chromosome"/>
</dbReference>
<comment type="subunit">
    <text evidence="10">The Tol-Pal system is composed of five core proteins: the inner membrane proteins TolA, TolQ and TolR, the periplasmic protein TolB and the outer membrane protein Pal. They form a network linking the inner and outer membranes and the peptidoglycan layer.</text>
</comment>
<keyword evidence="8 10" id="KW-0472">Membrane</keyword>
<evidence type="ECO:0000313" key="12">
    <source>
        <dbReference type="Proteomes" id="UP000829194"/>
    </source>
</evidence>
<keyword evidence="5 10" id="KW-0132">Cell division</keyword>
<comment type="subcellular location">
    <subcellularLocation>
        <location evidence="10">Cell inner membrane</location>
        <topology evidence="10">Single-pass membrane protein</topology>
    </subcellularLocation>
    <subcellularLocation>
        <location evidence="1">Cell membrane</location>
        <topology evidence="1">Single-pass membrane protein</topology>
    </subcellularLocation>
</comment>
<dbReference type="Pfam" id="PF02472">
    <property type="entry name" value="ExbD"/>
    <property type="match status" value="1"/>
</dbReference>
<evidence type="ECO:0000256" key="9">
    <source>
        <dbReference type="ARBA" id="ARBA00023306"/>
    </source>
</evidence>
<keyword evidence="3 10" id="KW-1003">Cell membrane</keyword>
<proteinExistence type="inferred from homology"/>
<comment type="function">
    <text evidence="10">Part of the Tol-Pal system, which plays a role in outer membrane invagination during cell division and is important for maintaining outer membrane integrity.</text>
</comment>
<evidence type="ECO:0000256" key="5">
    <source>
        <dbReference type="ARBA" id="ARBA00022618"/>
    </source>
</evidence>
<feature type="transmembrane region" description="Helical" evidence="10">
    <location>
        <begin position="20"/>
        <end position="41"/>
    </location>
</feature>
<dbReference type="NCBIfam" id="TIGR02801">
    <property type="entry name" value="tolR"/>
    <property type="match status" value="1"/>
</dbReference>
<name>A0ABY3X7A9_9GAMM</name>
<evidence type="ECO:0000256" key="6">
    <source>
        <dbReference type="ARBA" id="ARBA00022692"/>
    </source>
</evidence>
<keyword evidence="7 10" id="KW-1133">Transmembrane helix</keyword>
<keyword evidence="6 10" id="KW-0812">Transmembrane</keyword>
<dbReference type="PANTHER" id="PTHR30558:SF7">
    <property type="entry name" value="TOL-PAL SYSTEM PROTEIN TOLR"/>
    <property type="match status" value="1"/>
</dbReference>
<dbReference type="InterPro" id="IPR003400">
    <property type="entry name" value="ExbD"/>
</dbReference>
<reference evidence="11 12" key="1">
    <citation type="submission" date="2022-03" db="EMBL/GenBank/DDBJ databases">
        <title>Complete genome sequence of Lysobacter capsici VKM B-2533 and Lysobacter gummosus 10.1.1, promising sources of lytic agents.</title>
        <authorList>
            <person name="Tarlachkov S.V."/>
            <person name="Kudryakova I.V."/>
            <person name="Afoshin A.S."/>
            <person name="Leontyevskaya E.A."/>
            <person name="Leontyevskaya N.V."/>
        </authorList>
    </citation>
    <scope>NUCLEOTIDE SEQUENCE [LARGE SCALE GENOMIC DNA]</scope>
    <source>
        <strain evidence="11 12">10.1.1</strain>
    </source>
</reference>
<evidence type="ECO:0000256" key="3">
    <source>
        <dbReference type="ARBA" id="ARBA00022475"/>
    </source>
</evidence>
<sequence>MSGTAIRRPRKRKLKAEINVVPYIDVMLVLLIIFMVTAPLLSLGVDVELPKSNVKSIDAKNDPIVVSVDKDGHYFLALKAGNNEAVSRDTLATKIGALVKQNGKDKLQVFIAAEGTANYQKVFDAMKVLQDAGVEKVGLMSQPEQRSRAQ</sequence>
<comment type="similarity">
    <text evidence="2 10">Belongs to the ExbD/TolR family.</text>
</comment>
<evidence type="ECO:0000256" key="8">
    <source>
        <dbReference type="ARBA" id="ARBA00023136"/>
    </source>
</evidence>
<protein>
    <recommendedName>
        <fullName evidence="10">Tol-Pal system protein TolR</fullName>
    </recommendedName>
</protein>